<evidence type="ECO:0000313" key="3">
    <source>
        <dbReference type="Proteomes" id="UP001174909"/>
    </source>
</evidence>
<protein>
    <submittedName>
        <fullName evidence="2">Uncharacterized protein</fullName>
    </submittedName>
</protein>
<dbReference type="EMBL" id="CASHTH010000042">
    <property type="protein sequence ID" value="CAI7989857.1"/>
    <property type="molecule type" value="Genomic_DNA"/>
</dbReference>
<dbReference type="Proteomes" id="UP001174909">
    <property type="component" value="Unassembled WGS sequence"/>
</dbReference>
<comment type="caution">
    <text evidence="2">The sequence shown here is derived from an EMBL/GenBank/DDBJ whole genome shotgun (WGS) entry which is preliminary data.</text>
</comment>
<accession>A0AA35QSN0</accession>
<dbReference type="AlphaFoldDB" id="A0AA35QSN0"/>
<feature type="compositionally biased region" description="Gly residues" evidence="1">
    <location>
        <begin position="28"/>
        <end position="37"/>
    </location>
</feature>
<feature type="region of interest" description="Disordered" evidence="1">
    <location>
        <begin position="1"/>
        <end position="40"/>
    </location>
</feature>
<reference evidence="2" key="1">
    <citation type="submission" date="2023-03" db="EMBL/GenBank/DDBJ databases">
        <authorList>
            <person name="Steffen K."/>
            <person name="Cardenas P."/>
        </authorList>
    </citation>
    <scope>NUCLEOTIDE SEQUENCE</scope>
</reference>
<proteinExistence type="predicted"/>
<sequence>MPKRRRREGAWQRRNKVLQSKTNDHSEGSGGEPGVRGAGYTPIVKENDRFVKYYQAPPCRLPLFLLHLQCSSTLPSLYSSVTRFVSLFFSLSRTNFSSHMSALFVSHL</sequence>
<name>A0AA35QSN0_GEOBA</name>
<evidence type="ECO:0000256" key="1">
    <source>
        <dbReference type="SAM" id="MobiDB-lite"/>
    </source>
</evidence>
<gene>
    <name evidence="2" type="ORF">GBAR_LOCUS353</name>
</gene>
<organism evidence="2 3">
    <name type="scientific">Geodia barretti</name>
    <name type="common">Barrett's horny sponge</name>
    <dbReference type="NCBI Taxonomy" id="519541"/>
    <lineage>
        <taxon>Eukaryota</taxon>
        <taxon>Metazoa</taxon>
        <taxon>Porifera</taxon>
        <taxon>Demospongiae</taxon>
        <taxon>Heteroscleromorpha</taxon>
        <taxon>Tetractinellida</taxon>
        <taxon>Astrophorina</taxon>
        <taxon>Geodiidae</taxon>
        <taxon>Geodia</taxon>
    </lineage>
</organism>
<evidence type="ECO:0000313" key="2">
    <source>
        <dbReference type="EMBL" id="CAI7989857.1"/>
    </source>
</evidence>
<keyword evidence="3" id="KW-1185">Reference proteome</keyword>